<keyword evidence="7" id="KW-0443">Lipid metabolism</keyword>
<keyword evidence="5 11" id="KW-0812">Transmembrane</keyword>
<evidence type="ECO:0000256" key="10">
    <source>
        <dbReference type="ARBA" id="ARBA00023264"/>
    </source>
</evidence>
<reference evidence="12" key="1">
    <citation type="journal article" date="2015" name="Nature">
        <title>Complex archaea that bridge the gap between prokaryotes and eukaryotes.</title>
        <authorList>
            <person name="Spang A."/>
            <person name="Saw J.H."/>
            <person name="Jorgensen S.L."/>
            <person name="Zaremba-Niedzwiedzka K."/>
            <person name="Martijn J."/>
            <person name="Lind A.E."/>
            <person name="van Eijk R."/>
            <person name="Schleper C."/>
            <person name="Guy L."/>
            <person name="Ettema T.J."/>
        </authorList>
    </citation>
    <scope>NUCLEOTIDE SEQUENCE</scope>
</reference>
<keyword evidence="6 11" id="KW-1133">Transmembrane helix</keyword>
<dbReference type="PROSITE" id="PS00379">
    <property type="entry name" value="CDP_ALCOHOL_P_TRANSF"/>
    <property type="match status" value="1"/>
</dbReference>
<dbReference type="Pfam" id="PF01066">
    <property type="entry name" value="CDP-OH_P_transf"/>
    <property type="match status" value="1"/>
</dbReference>
<dbReference type="InterPro" id="IPR004570">
    <property type="entry name" value="Phosphatidylglycerol_P_synth"/>
</dbReference>
<evidence type="ECO:0000256" key="8">
    <source>
        <dbReference type="ARBA" id="ARBA00023136"/>
    </source>
</evidence>
<evidence type="ECO:0000256" key="4">
    <source>
        <dbReference type="ARBA" id="ARBA00022679"/>
    </source>
</evidence>
<dbReference type="PIRSF" id="PIRSF000847">
    <property type="entry name" value="Phos_ph_gly_syn"/>
    <property type="match status" value="1"/>
</dbReference>
<proteinExistence type="inferred from homology"/>
<evidence type="ECO:0000256" key="3">
    <source>
        <dbReference type="ARBA" id="ARBA00022516"/>
    </source>
</evidence>
<dbReference type="GO" id="GO:0008444">
    <property type="term" value="F:CDP-diacylglycerol-glycerol-3-phosphate 3-phosphatidyltransferase activity"/>
    <property type="evidence" value="ECO:0007669"/>
    <property type="project" value="InterPro"/>
</dbReference>
<dbReference type="GO" id="GO:0016020">
    <property type="term" value="C:membrane"/>
    <property type="evidence" value="ECO:0007669"/>
    <property type="project" value="UniProtKB-SubCell"/>
</dbReference>
<name>A0A0F9UWP2_9ZZZZ</name>
<evidence type="ECO:0008006" key="13">
    <source>
        <dbReference type="Google" id="ProtNLM"/>
    </source>
</evidence>
<evidence type="ECO:0000256" key="2">
    <source>
        <dbReference type="ARBA" id="ARBA00010441"/>
    </source>
</evidence>
<comment type="caution">
    <text evidence="12">The sequence shown here is derived from an EMBL/GenBank/DDBJ whole genome shotgun (WGS) entry which is preliminary data.</text>
</comment>
<keyword evidence="9" id="KW-0594">Phospholipid biosynthesis</keyword>
<dbReference type="InterPro" id="IPR000462">
    <property type="entry name" value="CDP-OH_P_trans"/>
</dbReference>
<protein>
    <recommendedName>
        <fullName evidence="13">CDP-alcohol phosphatidyltransferase</fullName>
    </recommendedName>
</protein>
<evidence type="ECO:0000256" key="11">
    <source>
        <dbReference type="SAM" id="Phobius"/>
    </source>
</evidence>
<evidence type="ECO:0000313" key="12">
    <source>
        <dbReference type="EMBL" id="KKN97440.1"/>
    </source>
</evidence>
<evidence type="ECO:0000256" key="6">
    <source>
        <dbReference type="ARBA" id="ARBA00022989"/>
    </source>
</evidence>
<evidence type="ECO:0000256" key="1">
    <source>
        <dbReference type="ARBA" id="ARBA00004141"/>
    </source>
</evidence>
<dbReference type="InterPro" id="IPR048254">
    <property type="entry name" value="CDP_ALCOHOL_P_TRANSF_CS"/>
</dbReference>
<feature type="transmembrane region" description="Helical" evidence="11">
    <location>
        <begin position="86"/>
        <end position="106"/>
    </location>
</feature>
<dbReference type="EMBL" id="LAZR01000058">
    <property type="protein sequence ID" value="KKN97440.1"/>
    <property type="molecule type" value="Genomic_DNA"/>
</dbReference>
<organism evidence="12">
    <name type="scientific">marine sediment metagenome</name>
    <dbReference type="NCBI Taxonomy" id="412755"/>
    <lineage>
        <taxon>unclassified sequences</taxon>
        <taxon>metagenomes</taxon>
        <taxon>ecological metagenomes</taxon>
    </lineage>
</organism>
<feature type="transmembrane region" description="Helical" evidence="11">
    <location>
        <begin position="146"/>
        <end position="168"/>
    </location>
</feature>
<dbReference type="InterPro" id="IPR043130">
    <property type="entry name" value="CDP-OH_PTrfase_TM_dom"/>
</dbReference>
<evidence type="ECO:0000256" key="7">
    <source>
        <dbReference type="ARBA" id="ARBA00023098"/>
    </source>
</evidence>
<keyword evidence="3" id="KW-0444">Lipid biosynthesis</keyword>
<dbReference type="PANTHER" id="PTHR14269">
    <property type="entry name" value="CDP-DIACYLGLYCEROL--GLYCEROL-3-PHOSPHATE 3-PHOSPHATIDYLTRANSFERASE-RELATED"/>
    <property type="match status" value="1"/>
</dbReference>
<dbReference type="FunFam" id="1.20.120.1760:FF:000033">
    <property type="entry name" value="CDP-alcohol phosphatidyltransferase"/>
    <property type="match status" value="1"/>
</dbReference>
<dbReference type="Gene3D" id="1.20.120.1760">
    <property type="match status" value="1"/>
</dbReference>
<dbReference type="InterPro" id="IPR050324">
    <property type="entry name" value="CDP-alcohol_PTase-I"/>
</dbReference>
<gene>
    <name evidence="12" type="ORF">LCGC14_0158590</name>
</gene>
<comment type="subcellular location">
    <subcellularLocation>
        <location evidence="1">Membrane</location>
        <topology evidence="1">Multi-pass membrane protein</topology>
    </subcellularLocation>
</comment>
<evidence type="ECO:0000256" key="9">
    <source>
        <dbReference type="ARBA" id="ARBA00023209"/>
    </source>
</evidence>
<keyword evidence="4" id="KW-0808">Transferase</keyword>
<comment type="similarity">
    <text evidence="2">Belongs to the CDP-alcohol phosphatidyltransferase class-I family.</text>
</comment>
<accession>A0A0F9UWP2</accession>
<sequence>MTVPNFISIARLLGVPILVWALIDGDWQLAFLIFILAGVSDAVDGAIARHFNQQSTLGLYLDPLADKALLISVFVGLSLLDQLPAWLAVAVVSRDLLIIAAVLLSYVMGQPVTVRPLLVSKLTTLAQLVLAAVALAEPAFGLQLNLLIAVLVGITALLTGLSAAAYLVDWLRHMASEGHPGREEGDPT</sequence>
<dbReference type="AlphaFoldDB" id="A0A0F9UWP2"/>
<dbReference type="PANTHER" id="PTHR14269:SF62">
    <property type="entry name" value="CDP-DIACYLGLYCEROL--GLYCEROL-3-PHOSPHATE 3-PHOSPHATIDYLTRANSFERASE 1, CHLOROPLASTIC"/>
    <property type="match status" value="1"/>
</dbReference>
<keyword evidence="8 11" id="KW-0472">Membrane</keyword>
<evidence type="ECO:0000256" key="5">
    <source>
        <dbReference type="ARBA" id="ARBA00022692"/>
    </source>
</evidence>
<dbReference type="GO" id="GO:0046474">
    <property type="term" value="P:glycerophospholipid biosynthetic process"/>
    <property type="evidence" value="ECO:0007669"/>
    <property type="project" value="TreeGrafter"/>
</dbReference>
<feature type="transmembrane region" description="Helical" evidence="11">
    <location>
        <begin position="118"/>
        <end position="140"/>
    </location>
</feature>
<keyword evidence="10" id="KW-1208">Phospholipid metabolism</keyword>